<accession>A0A4R7Z9F1</accession>
<dbReference type="Proteomes" id="UP000294743">
    <property type="component" value="Unassembled WGS sequence"/>
</dbReference>
<evidence type="ECO:0000313" key="2">
    <source>
        <dbReference type="Proteomes" id="UP000294743"/>
    </source>
</evidence>
<reference evidence="1 2" key="1">
    <citation type="submission" date="2019-03" db="EMBL/GenBank/DDBJ databases">
        <title>Genomic Encyclopedia of Type Strains, Phase IV (KMG-IV): sequencing the most valuable type-strain genomes for metagenomic binning, comparative biology and taxonomic classification.</title>
        <authorList>
            <person name="Goeker M."/>
        </authorList>
    </citation>
    <scope>NUCLEOTIDE SEQUENCE [LARGE SCALE GENOMIC DNA]</scope>
    <source>
        <strain evidence="1 2">DSM 28867</strain>
    </source>
</reference>
<keyword evidence="2" id="KW-1185">Reference proteome</keyword>
<organism evidence="1 2">
    <name type="scientific">Breznakia blatticola</name>
    <dbReference type="NCBI Taxonomy" id="1754012"/>
    <lineage>
        <taxon>Bacteria</taxon>
        <taxon>Bacillati</taxon>
        <taxon>Bacillota</taxon>
        <taxon>Erysipelotrichia</taxon>
        <taxon>Erysipelotrichales</taxon>
        <taxon>Erysipelotrichaceae</taxon>
        <taxon>Breznakia</taxon>
    </lineage>
</organism>
<comment type="caution">
    <text evidence="1">The sequence shown here is derived from an EMBL/GenBank/DDBJ whole genome shotgun (WGS) entry which is preliminary data.</text>
</comment>
<dbReference type="RefSeq" id="WP_134171347.1">
    <property type="nucleotide sequence ID" value="NZ_SODD01000062.1"/>
</dbReference>
<gene>
    <name evidence="1" type="ORF">EDD63_16213</name>
</gene>
<protein>
    <submittedName>
        <fullName evidence="1">Uncharacterized protein</fullName>
    </submittedName>
</protein>
<dbReference type="AlphaFoldDB" id="A0A4R7Z9F1"/>
<evidence type="ECO:0000313" key="1">
    <source>
        <dbReference type="EMBL" id="TDW09200.1"/>
    </source>
</evidence>
<sequence length="100" mass="11561">MGEIKVNKKKLQAISELEKSFKLNIQEEHDDLIELCTQMSNDEQFTAGCVEGFIELFNILIKYEEQLIVAFPKLFTSFTTYDSELSNLLKKKIHTDLDGK</sequence>
<dbReference type="EMBL" id="SODD01000062">
    <property type="protein sequence ID" value="TDW09200.1"/>
    <property type="molecule type" value="Genomic_DNA"/>
</dbReference>
<name>A0A4R7Z9F1_9FIRM</name>
<proteinExistence type="predicted"/>